<dbReference type="Pfam" id="PF01557">
    <property type="entry name" value="FAA_hydrolase"/>
    <property type="match status" value="1"/>
</dbReference>
<dbReference type="PANTHER" id="PTHR11820">
    <property type="entry name" value="ACYLPYRUVASE"/>
    <property type="match status" value="1"/>
</dbReference>
<dbReference type="RefSeq" id="XP_043174540.1">
    <property type="nucleotide sequence ID" value="XM_043318605.1"/>
</dbReference>
<evidence type="ECO:0000256" key="1">
    <source>
        <dbReference type="ARBA" id="ARBA00010211"/>
    </source>
</evidence>
<organism evidence="4 5">
    <name type="scientific">Alternaria atra</name>
    <dbReference type="NCBI Taxonomy" id="119953"/>
    <lineage>
        <taxon>Eukaryota</taxon>
        <taxon>Fungi</taxon>
        <taxon>Dikarya</taxon>
        <taxon>Ascomycota</taxon>
        <taxon>Pezizomycotina</taxon>
        <taxon>Dothideomycetes</taxon>
        <taxon>Pleosporomycetidae</taxon>
        <taxon>Pleosporales</taxon>
        <taxon>Pleosporineae</taxon>
        <taxon>Pleosporaceae</taxon>
        <taxon>Alternaria</taxon>
        <taxon>Alternaria sect. Ulocladioides</taxon>
    </lineage>
</organism>
<evidence type="ECO:0000256" key="2">
    <source>
        <dbReference type="ARBA" id="ARBA00022723"/>
    </source>
</evidence>
<dbReference type="GeneID" id="67011184"/>
<accession>A0A8J2IAW7</accession>
<feature type="domain" description="Fumarylacetoacetase-like C-terminal" evidence="3">
    <location>
        <begin position="6"/>
        <end position="192"/>
    </location>
</feature>
<dbReference type="AlphaFoldDB" id="A0A8J2IAW7"/>
<gene>
    <name evidence="4" type="ORF">ALTATR162_LOCUS10965</name>
</gene>
<protein>
    <recommendedName>
        <fullName evidence="3">Fumarylacetoacetase-like C-terminal domain-containing protein</fullName>
    </recommendedName>
</protein>
<evidence type="ECO:0000259" key="3">
    <source>
        <dbReference type="Pfam" id="PF01557"/>
    </source>
</evidence>
<keyword evidence="5" id="KW-1185">Reference proteome</keyword>
<reference evidence="4" key="1">
    <citation type="submission" date="2021-05" db="EMBL/GenBank/DDBJ databases">
        <authorList>
            <person name="Stam R."/>
        </authorList>
    </citation>
    <scope>NUCLEOTIDE SEQUENCE</scope>
    <source>
        <strain evidence="4">CS162</strain>
    </source>
</reference>
<keyword evidence="2" id="KW-0479">Metal-binding</keyword>
<sequence length="196" mass="21694">MAITHYPVIFTKPSDALAGPFEDILIHPECKWMDYEAELCFVIGKDCKNVSESEDAMQYVLGYTAGNDVSSRYWQASERSGNQHGSAKSFHKFAPIGPVITSPGVIRNPHKLAIKSFVNGQVRQQACTDDLIYDIPAILRHISRGTTLRKGTVVMTGTPSGVAAFMKPPAWLEDGDVVEVEVEKIGRLRNKMVIEK</sequence>
<dbReference type="InterPro" id="IPR011234">
    <property type="entry name" value="Fumarylacetoacetase-like_C"/>
</dbReference>
<evidence type="ECO:0000313" key="5">
    <source>
        <dbReference type="Proteomes" id="UP000676310"/>
    </source>
</evidence>
<dbReference type="GO" id="GO:0050163">
    <property type="term" value="F:oxaloacetate tautomerase activity"/>
    <property type="evidence" value="ECO:0007669"/>
    <property type="project" value="UniProtKB-ARBA"/>
</dbReference>
<comment type="caution">
    <text evidence="4">The sequence shown here is derived from an EMBL/GenBank/DDBJ whole genome shotgun (WGS) entry which is preliminary data.</text>
</comment>
<dbReference type="EMBL" id="CAJRGZ010000030">
    <property type="protein sequence ID" value="CAG5184550.1"/>
    <property type="molecule type" value="Genomic_DNA"/>
</dbReference>
<dbReference type="GO" id="GO:0018773">
    <property type="term" value="F:acetylpyruvate hydrolase activity"/>
    <property type="evidence" value="ECO:0007669"/>
    <property type="project" value="TreeGrafter"/>
</dbReference>
<dbReference type="Proteomes" id="UP000676310">
    <property type="component" value="Unassembled WGS sequence"/>
</dbReference>
<proteinExistence type="inferred from homology"/>
<comment type="similarity">
    <text evidence="1">Belongs to the FAH family.</text>
</comment>
<dbReference type="Gene3D" id="3.90.850.10">
    <property type="entry name" value="Fumarylacetoacetase-like, C-terminal domain"/>
    <property type="match status" value="1"/>
</dbReference>
<name>A0A8J2IAW7_9PLEO</name>
<dbReference type="SUPFAM" id="SSF56529">
    <property type="entry name" value="FAH"/>
    <property type="match status" value="1"/>
</dbReference>
<evidence type="ECO:0000313" key="4">
    <source>
        <dbReference type="EMBL" id="CAG5184550.1"/>
    </source>
</evidence>
<dbReference type="PANTHER" id="PTHR11820:SF7">
    <property type="entry name" value="ACYLPYRUVASE FAHD1, MITOCHONDRIAL"/>
    <property type="match status" value="1"/>
</dbReference>
<dbReference type="InterPro" id="IPR036663">
    <property type="entry name" value="Fumarylacetoacetase_C_sf"/>
</dbReference>
<dbReference type="OrthoDB" id="411064at2759"/>
<dbReference type="GO" id="GO:0006107">
    <property type="term" value="P:oxaloacetate metabolic process"/>
    <property type="evidence" value="ECO:0007669"/>
    <property type="project" value="UniProtKB-ARBA"/>
</dbReference>
<dbReference type="GO" id="GO:0046872">
    <property type="term" value="F:metal ion binding"/>
    <property type="evidence" value="ECO:0007669"/>
    <property type="project" value="UniProtKB-KW"/>
</dbReference>
<dbReference type="FunFam" id="3.90.850.10:FF:000002">
    <property type="entry name" value="2-hydroxyhepta-2,4-diene-1,7-dioate isomerase"/>
    <property type="match status" value="1"/>
</dbReference>